<feature type="transmembrane region" description="Helical" evidence="6">
    <location>
        <begin position="114"/>
        <end position="134"/>
    </location>
</feature>
<dbReference type="InterPro" id="IPR005828">
    <property type="entry name" value="MFS_sugar_transport-like"/>
</dbReference>
<feature type="transmembrane region" description="Helical" evidence="6">
    <location>
        <begin position="323"/>
        <end position="344"/>
    </location>
</feature>
<evidence type="ECO:0000256" key="2">
    <source>
        <dbReference type="ARBA" id="ARBA00010992"/>
    </source>
</evidence>
<reference evidence="8" key="1">
    <citation type="submission" date="2021-02" db="EMBL/GenBank/DDBJ databases">
        <authorList>
            <person name="Nowell W R."/>
        </authorList>
    </citation>
    <scope>NUCLEOTIDE SEQUENCE</scope>
</reference>
<dbReference type="InterPro" id="IPR020846">
    <property type="entry name" value="MFS_dom"/>
</dbReference>
<dbReference type="PANTHER" id="PTHR48022:SF2">
    <property type="entry name" value="PLASTIDIC GLUCOSE TRANSPORTER 4"/>
    <property type="match status" value="1"/>
</dbReference>
<keyword evidence="4 6" id="KW-1133">Transmembrane helix</keyword>
<dbReference type="Gene3D" id="3.80.10.10">
    <property type="entry name" value="Ribonuclease Inhibitor"/>
    <property type="match status" value="2"/>
</dbReference>
<comment type="similarity">
    <text evidence="2">Belongs to the major facilitator superfamily. Sugar transporter (TC 2.A.1.1) family.</text>
</comment>
<dbReference type="SUPFAM" id="SSF103473">
    <property type="entry name" value="MFS general substrate transporter"/>
    <property type="match status" value="1"/>
</dbReference>
<dbReference type="InterPro" id="IPR050360">
    <property type="entry name" value="MFS_Sugar_Transporters"/>
</dbReference>
<evidence type="ECO:0000256" key="1">
    <source>
        <dbReference type="ARBA" id="ARBA00004141"/>
    </source>
</evidence>
<dbReference type="EMBL" id="CAJNOI010000077">
    <property type="protein sequence ID" value="CAF1013648.1"/>
    <property type="molecule type" value="Genomic_DNA"/>
</dbReference>
<feature type="transmembrane region" description="Helical" evidence="6">
    <location>
        <begin position="351"/>
        <end position="372"/>
    </location>
</feature>
<evidence type="ECO:0000256" key="3">
    <source>
        <dbReference type="ARBA" id="ARBA00022692"/>
    </source>
</evidence>
<proteinExistence type="inferred from homology"/>
<feature type="transmembrane region" description="Helical" evidence="6">
    <location>
        <begin position="178"/>
        <end position="200"/>
    </location>
</feature>
<evidence type="ECO:0000256" key="6">
    <source>
        <dbReference type="SAM" id="Phobius"/>
    </source>
</evidence>
<dbReference type="PANTHER" id="PTHR48022">
    <property type="entry name" value="PLASTIDIC GLUCOSE TRANSPORTER 4"/>
    <property type="match status" value="1"/>
</dbReference>
<dbReference type="FunFam" id="1.20.1250.20:FF:000129">
    <property type="entry name" value="Major Facilitator Superfamily (MFS)"/>
    <property type="match status" value="1"/>
</dbReference>
<dbReference type="Gene3D" id="1.20.1250.20">
    <property type="entry name" value="MFS general substrate transporter like domains"/>
    <property type="match status" value="1"/>
</dbReference>
<sequence length="709" mass="78016">MTLKSVSEIHHQHANVKYGKPYFAVLLAAFSSLGGWFFGYDQGVTGGIVVMNSFKNDFCVGIYGNASVCDLPVASLPSDYRRYLVLFTFLYNVGCFVGALFISSFIAERYGRRAIILTSAILFTIGTSMVIFPPGGSKKIMIFILIGRIIEGTGVGCSSFSCPLYASEIAPTNLRGMLSGFMQLTVVTGLFAANVVNYLLQNHKWGWRLSNGIILIAPIVIMIGICLCPETPRWLFKKKGRKAAENSLQRIRKTRDVTNELDAISDAIREEGNQVSTKELFTPKILERLAVGIGIHVFQQTTGINPIFTFGGIIYENVLGKGIISLLILSGANLLFTIPALFLFDRLGRRNLLIIGGLGMVVGHLVAATVFATGCKVVKTISNDTIVTEEVVTCKESSGIAMLVFTVIFVAFFALSWGPIAWIYVAEIYPLNVRAKAVAIATGSNWLIGMIMSYILELINPLGIHGVFYLFSGLTLLAVVFVYLFCPETRGVLLEDIEEVFDNFQLKNRPPIKVLRRLCAKGAQHLSNVLQQNETLITLNLEFNLIDDQGALHLANALQKNKTLTALYLQFNKISSEGAGHLAIALQQNQTLTTLDLRGNFLNSRAAQFIADTLLKNQTLVTLCLSHNQINSQGAMHLAAALKQNRTLISLNLANNQIDAPEIEYFVNPLQKNKTLTILNLRGNQFNVKKNSRLIAALKENTISRTITL</sequence>
<dbReference type="Proteomes" id="UP000663877">
    <property type="component" value="Unassembled WGS sequence"/>
</dbReference>
<comment type="caution">
    <text evidence="8">The sequence shown here is derived from an EMBL/GenBank/DDBJ whole genome shotgun (WGS) entry which is preliminary data.</text>
</comment>
<dbReference type="SMART" id="SM00368">
    <property type="entry name" value="LRR_RI"/>
    <property type="match status" value="5"/>
</dbReference>
<dbReference type="Pfam" id="PF13516">
    <property type="entry name" value="LRR_6"/>
    <property type="match status" value="6"/>
</dbReference>
<name>A0A814HRW5_9BILA</name>
<feature type="transmembrane region" description="Helical" evidence="6">
    <location>
        <begin position="400"/>
        <end position="425"/>
    </location>
</feature>
<dbReference type="GO" id="GO:0005351">
    <property type="term" value="F:carbohydrate:proton symporter activity"/>
    <property type="evidence" value="ECO:0007669"/>
    <property type="project" value="TreeGrafter"/>
</dbReference>
<keyword evidence="5 6" id="KW-0472">Membrane</keyword>
<dbReference type="PROSITE" id="PS00216">
    <property type="entry name" value="SUGAR_TRANSPORT_1"/>
    <property type="match status" value="1"/>
</dbReference>
<dbReference type="SUPFAM" id="SSF52047">
    <property type="entry name" value="RNI-like"/>
    <property type="match status" value="1"/>
</dbReference>
<feature type="transmembrane region" description="Helical" evidence="6">
    <location>
        <begin position="437"/>
        <end position="456"/>
    </location>
</feature>
<feature type="transmembrane region" description="Helical" evidence="6">
    <location>
        <begin position="462"/>
        <end position="486"/>
    </location>
</feature>
<dbReference type="InterPro" id="IPR001611">
    <property type="entry name" value="Leu-rich_rpt"/>
</dbReference>
<dbReference type="NCBIfam" id="TIGR00879">
    <property type="entry name" value="SP"/>
    <property type="match status" value="1"/>
</dbReference>
<dbReference type="PROSITE" id="PS50850">
    <property type="entry name" value="MFS"/>
    <property type="match status" value="1"/>
</dbReference>
<dbReference type="InterPro" id="IPR036259">
    <property type="entry name" value="MFS_trans_sf"/>
</dbReference>
<dbReference type="Pfam" id="PF00083">
    <property type="entry name" value="Sugar_tr"/>
    <property type="match status" value="1"/>
</dbReference>
<feature type="domain" description="Major facilitator superfamily (MFS) profile" evidence="7">
    <location>
        <begin position="27"/>
        <end position="490"/>
    </location>
</feature>
<accession>A0A814HRW5</accession>
<evidence type="ECO:0000256" key="4">
    <source>
        <dbReference type="ARBA" id="ARBA00022989"/>
    </source>
</evidence>
<comment type="subcellular location">
    <subcellularLocation>
        <location evidence="1">Membrane</location>
        <topology evidence="1">Multi-pass membrane protein</topology>
    </subcellularLocation>
</comment>
<dbReference type="InterPro" id="IPR005829">
    <property type="entry name" value="Sugar_transporter_CS"/>
</dbReference>
<dbReference type="PRINTS" id="PR00171">
    <property type="entry name" value="SUGRTRNSPORT"/>
</dbReference>
<dbReference type="InterPro" id="IPR003663">
    <property type="entry name" value="Sugar/inositol_transpt"/>
</dbReference>
<protein>
    <recommendedName>
        <fullName evidence="7">Major facilitator superfamily (MFS) profile domain-containing protein</fullName>
    </recommendedName>
</protein>
<keyword evidence="3 6" id="KW-0812">Transmembrane</keyword>
<dbReference type="AlphaFoldDB" id="A0A814HRW5"/>
<feature type="transmembrane region" description="Helical" evidence="6">
    <location>
        <begin position="212"/>
        <end position="232"/>
    </location>
</feature>
<gene>
    <name evidence="8" type="ORF">BJG266_LOCUS16607</name>
</gene>
<evidence type="ECO:0000259" key="7">
    <source>
        <dbReference type="PROSITE" id="PS50850"/>
    </source>
</evidence>
<evidence type="ECO:0000313" key="8">
    <source>
        <dbReference type="EMBL" id="CAF1013648.1"/>
    </source>
</evidence>
<organism evidence="8 9">
    <name type="scientific">Adineta steineri</name>
    <dbReference type="NCBI Taxonomy" id="433720"/>
    <lineage>
        <taxon>Eukaryota</taxon>
        <taxon>Metazoa</taxon>
        <taxon>Spiralia</taxon>
        <taxon>Gnathifera</taxon>
        <taxon>Rotifera</taxon>
        <taxon>Eurotatoria</taxon>
        <taxon>Bdelloidea</taxon>
        <taxon>Adinetida</taxon>
        <taxon>Adinetidae</taxon>
        <taxon>Adineta</taxon>
    </lineage>
</organism>
<evidence type="ECO:0000313" key="9">
    <source>
        <dbReference type="Proteomes" id="UP000663877"/>
    </source>
</evidence>
<feature type="transmembrane region" description="Helical" evidence="6">
    <location>
        <begin position="21"/>
        <end position="39"/>
    </location>
</feature>
<dbReference type="GO" id="GO:0016020">
    <property type="term" value="C:membrane"/>
    <property type="evidence" value="ECO:0007669"/>
    <property type="project" value="UniProtKB-SubCell"/>
</dbReference>
<feature type="transmembrane region" description="Helical" evidence="6">
    <location>
        <begin position="83"/>
        <end position="102"/>
    </location>
</feature>
<evidence type="ECO:0000256" key="5">
    <source>
        <dbReference type="ARBA" id="ARBA00023136"/>
    </source>
</evidence>
<dbReference type="InterPro" id="IPR032675">
    <property type="entry name" value="LRR_dom_sf"/>
</dbReference>